<dbReference type="RefSeq" id="WP_093729191.1">
    <property type="nucleotide sequence ID" value="NZ_FMYW01000002.1"/>
</dbReference>
<evidence type="ECO:0000313" key="4">
    <source>
        <dbReference type="EMBL" id="SDC04163.1"/>
    </source>
</evidence>
<dbReference type="AlphaFoldDB" id="A0A1G6ICR5"/>
<evidence type="ECO:0000313" key="5">
    <source>
        <dbReference type="Proteomes" id="UP000198943"/>
    </source>
</evidence>
<evidence type="ECO:0000259" key="2">
    <source>
        <dbReference type="PROSITE" id="PS50110"/>
    </source>
</evidence>
<evidence type="ECO:0000259" key="3">
    <source>
        <dbReference type="PROSITE" id="PS50930"/>
    </source>
</evidence>
<name>A0A1G6ICR5_9FIRM</name>
<keyword evidence="1" id="KW-0597">Phosphoprotein</keyword>
<sequence length="234" mass="26885">MRIAIVEDDRIDMSQLRRTLEAFGAEHGMQFEFNTFSSGEAFLAAFSAGKYEMIFFDNYIGETLGITLARHVRETDTEAALVFVTMSPDFAVESFDIGALHYIMKPVTREGIAKVFDRWKAGRNTPGPMVELMLNRVPVHIPADSILYIESADKICIIHCQTQELKIHLPLDKLAEQLPTDRFLRPHRSYAISMDYIKRMNDHCFLLKNDKTVPVSRLAWAEAKSKYMEYLLKK</sequence>
<accession>A0A1G6ICR5</accession>
<proteinExistence type="predicted"/>
<dbReference type="InterPro" id="IPR007492">
    <property type="entry name" value="LytTR_DNA-bd_dom"/>
</dbReference>
<dbReference type="Gene3D" id="2.40.50.1020">
    <property type="entry name" value="LytTr DNA-binding domain"/>
    <property type="match status" value="1"/>
</dbReference>
<dbReference type="GO" id="GO:0000156">
    <property type="term" value="F:phosphorelay response regulator activity"/>
    <property type="evidence" value="ECO:0007669"/>
    <property type="project" value="InterPro"/>
</dbReference>
<feature type="domain" description="HTH LytTR-type" evidence="3">
    <location>
        <begin position="141"/>
        <end position="229"/>
    </location>
</feature>
<dbReference type="SMART" id="SM00850">
    <property type="entry name" value="LytTR"/>
    <property type="match status" value="1"/>
</dbReference>
<dbReference type="Pfam" id="PF04397">
    <property type="entry name" value="LytTR"/>
    <property type="match status" value="1"/>
</dbReference>
<dbReference type="GO" id="GO:0003677">
    <property type="term" value="F:DNA binding"/>
    <property type="evidence" value="ECO:0007669"/>
    <property type="project" value="InterPro"/>
</dbReference>
<dbReference type="PANTHER" id="PTHR37299">
    <property type="entry name" value="TRANSCRIPTIONAL REGULATOR-RELATED"/>
    <property type="match status" value="1"/>
</dbReference>
<dbReference type="OrthoDB" id="9779387at2"/>
<dbReference type="InterPro" id="IPR001789">
    <property type="entry name" value="Sig_transdc_resp-reg_receiver"/>
</dbReference>
<dbReference type="Proteomes" id="UP000198943">
    <property type="component" value="Unassembled WGS sequence"/>
</dbReference>
<dbReference type="SUPFAM" id="SSF52172">
    <property type="entry name" value="CheY-like"/>
    <property type="match status" value="1"/>
</dbReference>
<evidence type="ECO:0000256" key="1">
    <source>
        <dbReference type="PROSITE-ProRule" id="PRU00169"/>
    </source>
</evidence>
<dbReference type="PROSITE" id="PS50110">
    <property type="entry name" value="RESPONSE_REGULATORY"/>
    <property type="match status" value="1"/>
</dbReference>
<keyword evidence="5" id="KW-1185">Reference proteome</keyword>
<dbReference type="InterPro" id="IPR046947">
    <property type="entry name" value="LytR-like"/>
</dbReference>
<feature type="domain" description="Response regulatory" evidence="2">
    <location>
        <begin position="2"/>
        <end position="120"/>
    </location>
</feature>
<feature type="modified residue" description="4-aspartylphosphate" evidence="1">
    <location>
        <position position="57"/>
    </location>
</feature>
<dbReference type="PANTHER" id="PTHR37299:SF1">
    <property type="entry name" value="STAGE 0 SPORULATION PROTEIN A HOMOLOG"/>
    <property type="match status" value="1"/>
</dbReference>
<dbReference type="EMBL" id="FMYW01000002">
    <property type="protein sequence ID" value="SDC04163.1"/>
    <property type="molecule type" value="Genomic_DNA"/>
</dbReference>
<dbReference type="Gene3D" id="3.40.50.2300">
    <property type="match status" value="1"/>
</dbReference>
<reference evidence="5" key="1">
    <citation type="submission" date="2016-10" db="EMBL/GenBank/DDBJ databases">
        <authorList>
            <person name="Varghese N."/>
            <person name="Submissions S."/>
        </authorList>
    </citation>
    <scope>NUCLEOTIDE SEQUENCE [LARGE SCALE GENOMIC DNA]</scope>
    <source>
        <strain evidence="5">DSM 11005</strain>
    </source>
</reference>
<protein>
    <submittedName>
        <fullName evidence="4">Two component transcriptional regulator, LytTR family</fullName>
    </submittedName>
</protein>
<dbReference type="PROSITE" id="PS50930">
    <property type="entry name" value="HTH_LYTTR"/>
    <property type="match status" value="1"/>
</dbReference>
<dbReference type="SMART" id="SM00448">
    <property type="entry name" value="REC"/>
    <property type="match status" value="1"/>
</dbReference>
<dbReference type="InterPro" id="IPR011006">
    <property type="entry name" value="CheY-like_superfamily"/>
</dbReference>
<organism evidence="4 5">
    <name type="scientific">Succiniclasticum ruminis</name>
    <dbReference type="NCBI Taxonomy" id="40841"/>
    <lineage>
        <taxon>Bacteria</taxon>
        <taxon>Bacillati</taxon>
        <taxon>Bacillota</taxon>
        <taxon>Negativicutes</taxon>
        <taxon>Acidaminococcales</taxon>
        <taxon>Acidaminococcaceae</taxon>
        <taxon>Succiniclasticum</taxon>
    </lineage>
</organism>
<gene>
    <name evidence="4" type="ORF">SAMN04487864_1023</name>
</gene>
<dbReference type="Pfam" id="PF00072">
    <property type="entry name" value="Response_reg"/>
    <property type="match status" value="1"/>
</dbReference>